<evidence type="ECO:0000256" key="1">
    <source>
        <dbReference type="ARBA" id="ARBA00004123"/>
    </source>
</evidence>
<evidence type="ECO:0000256" key="4">
    <source>
        <dbReference type="ARBA" id="ARBA00023242"/>
    </source>
</evidence>
<sequence>MDLLNLGSQARRTGLKPRENVARDRHDMEDIDEFFADEGENDFVSEQSSKPSVPRATSRASGAPVSRSITEESQTRRPRGGDFNNVARKIDFTETEAESFTLSPITFSAKGAPVKKNKKSPLRSPLPERRDVGYENNDNDNDDFDMGGLSDLDMSLSPVEIPEVVNTREEVKQRRGTGTNSSSTPKAPSLTKRMALGKSSGKRRAMPKKRQQSPPPPSSSQEDYSRSYIDDESSGEEYMDTSYKEEAAISVPSPPRKSKKRPSNKGSTPQASSYTVTNPSPLPSPPPDGLRRSRRTKIAPLAFWRNERIVYSRAHEDEIHDADSTELRFMKLAPLQEIKEVVHIPEVTTQTDRRPKHQPRHATRASSIGASTKETNIEGSEWFKDESLTLEVFNEQGGDKRTKRRIAWAPGSGNFFTPPSDANNPASRENFKLATLFDGDNNFTASGLLELPISGFKKLRHTAEHVFIFHVVQGTLEVTLNESVFVVTGGCSFEVPRGNMYGLRNVGQDTARVFFVQTKSFEDVAPGSDGEWD</sequence>
<gene>
    <name evidence="7" type="primary">MIF2</name>
    <name evidence="7" type="ORF">CAAN4_F09956</name>
</gene>
<proteinExistence type="inferred from homology"/>
<dbReference type="InterPro" id="IPR025974">
    <property type="entry name" value="Mif2/CENP-C_cupin"/>
</dbReference>
<dbReference type="CDD" id="cd06993">
    <property type="entry name" value="cupin_CENP-C_C"/>
    <property type="match status" value="1"/>
</dbReference>
<dbReference type="PANTHER" id="PTHR16684">
    <property type="entry name" value="CENTROMERE PROTEIN C"/>
    <property type="match status" value="1"/>
</dbReference>
<dbReference type="SUPFAM" id="SSF51182">
    <property type="entry name" value="RmlC-like cupins"/>
    <property type="match status" value="1"/>
</dbReference>
<evidence type="ECO:0000313" key="7">
    <source>
        <dbReference type="EMBL" id="CAK7913079.1"/>
    </source>
</evidence>
<feature type="compositionally biased region" description="Polar residues" evidence="5">
    <location>
        <begin position="266"/>
        <end position="278"/>
    </location>
</feature>
<feature type="region of interest" description="Disordered" evidence="5">
    <location>
        <begin position="1"/>
        <end position="85"/>
    </location>
</feature>
<keyword evidence="3" id="KW-0238">DNA-binding</keyword>
<feature type="compositionally biased region" description="Polar residues" evidence="5">
    <location>
        <begin position="176"/>
        <end position="186"/>
    </location>
</feature>
<accession>A0ABP0EFD3</accession>
<dbReference type="Pfam" id="PF11699">
    <property type="entry name" value="CENP-C_C"/>
    <property type="match status" value="1"/>
</dbReference>
<evidence type="ECO:0000256" key="3">
    <source>
        <dbReference type="ARBA" id="ARBA00023125"/>
    </source>
</evidence>
<name>A0ABP0EFD3_9ASCO</name>
<dbReference type="Proteomes" id="UP001497600">
    <property type="component" value="Chromosome F"/>
</dbReference>
<comment type="subcellular location">
    <subcellularLocation>
        <location evidence="1">Nucleus</location>
    </subcellularLocation>
</comment>
<evidence type="ECO:0000256" key="5">
    <source>
        <dbReference type="SAM" id="MobiDB-lite"/>
    </source>
</evidence>
<protein>
    <submittedName>
        <fullName evidence="7">Inner kinetochore subunit Mif2p</fullName>
    </submittedName>
</protein>
<feature type="compositionally biased region" description="Basic and acidic residues" evidence="5">
    <location>
        <begin position="16"/>
        <end position="28"/>
    </location>
</feature>
<keyword evidence="8" id="KW-1185">Reference proteome</keyword>
<feature type="compositionally biased region" description="Basic residues" evidence="5">
    <location>
        <begin position="200"/>
        <end position="211"/>
    </location>
</feature>
<organism evidence="7 8">
    <name type="scientific">[Candida] anglica</name>
    <dbReference type="NCBI Taxonomy" id="148631"/>
    <lineage>
        <taxon>Eukaryota</taxon>
        <taxon>Fungi</taxon>
        <taxon>Dikarya</taxon>
        <taxon>Ascomycota</taxon>
        <taxon>Saccharomycotina</taxon>
        <taxon>Pichiomycetes</taxon>
        <taxon>Debaryomycetaceae</taxon>
        <taxon>Kurtzmaniella</taxon>
    </lineage>
</organism>
<feature type="compositionally biased region" description="Polar residues" evidence="5">
    <location>
        <begin position="1"/>
        <end position="11"/>
    </location>
</feature>
<dbReference type="EMBL" id="OZ004258">
    <property type="protein sequence ID" value="CAK7913079.1"/>
    <property type="molecule type" value="Genomic_DNA"/>
</dbReference>
<feature type="domain" description="Mif2/CENP-C cupin" evidence="6">
    <location>
        <begin position="431"/>
        <end position="517"/>
    </location>
</feature>
<comment type="similarity">
    <text evidence="2">Belongs to the CENP-C/MIF2 family.</text>
</comment>
<feature type="region of interest" description="Disordered" evidence="5">
    <location>
        <begin position="100"/>
        <end position="294"/>
    </location>
</feature>
<reference evidence="7 8" key="1">
    <citation type="submission" date="2024-01" db="EMBL/GenBank/DDBJ databases">
        <authorList>
            <consortium name="Genoscope - CEA"/>
            <person name="William W."/>
        </authorList>
    </citation>
    <scope>NUCLEOTIDE SEQUENCE [LARGE SCALE GENOMIC DNA]</scope>
    <source>
        <strain evidence="7 8">29B2s-10</strain>
    </source>
</reference>
<dbReference type="Gene3D" id="2.60.120.10">
    <property type="entry name" value="Jelly Rolls"/>
    <property type="match status" value="1"/>
</dbReference>
<dbReference type="InterPro" id="IPR028386">
    <property type="entry name" value="CENP-C/Mif2/cnp3"/>
</dbReference>
<feature type="compositionally biased region" description="Acidic residues" evidence="5">
    <location>
        <begin position="230"/>
        <end position="239"/>
    </location>
</feature>
<evidence type="ECO:0000313" key="8">
    <source>
        <dbReference type="Proteomes" id="UP001497600"/>
    </source>
</evidence>
<feature type="compositionally biased region" description="Acidic residues" evidence="5">
    <location>
        <begin position="29"/>
        <end position="43"/>
    </location>
</feature>
<evidence type="ECO:0000256" key="2">
    <source>
        <dbReference type="ARBA" id="ARBA00010291"/>
    </source>
</evidence>
<keyword evidence="4" id="KW-0539">Nucleus</keyword>
<dbReference type="InterPro" id="IPR011051">
    <property type="entry name" value="RmlC_Cupin_sf"/>
</dbReference>
<evidence type="ECO:0000259" key="6">
    <source>
        <dbReference type="Pfam" id="PF11699"/>
    </source>
</evidence>
<dbReference type="InterPro" id="IPR014710">
    <property type="entry name" value="RmlC-like_jellyroll"/>
</dbReference>
<dbReference type="PANTHER" id="PTHR16684:SF11">
    <property type="entry name" value="CENTROMERE PROTEIN C"/>
    <property type="match status" value="1"/>
</dbReference>